<dbReference type="PANTHER" id="PTHR33240">
    <property type="entry name" value="OS08G0508500 PROTEIN"/>
    <property type="match status" value="1"/>
</dbReference>
<feature type="region of interest" description="Disordered" evidence="1">
    <location>
        <begin position="132"/>
        <end position="170"/>
    </location>
</feature>
<reference evidence="2" key="2">
    <citation type="journal article" date="2024" name="Plant">
        <title>Genomic evolution and insights into agronomic trait innovations of Sesamum species.</title>
        <authorList>
            <person name="Miao H."/>
            <person name="Wang L."/>
            <person name="Qu L."/>
            <person name="Liu H."/>
            <person name="Sun Y."/>
            <person name="Le M."/>
            <person name="Wang Q."/>
            <person name="Wei S."/>
            <person name="Zheng Y."/>
            <person name="Lin W."/>
            <person name="Duan Y."/>
            <person name="Cao H."/>
            <person name="Xiong S."/>
            <person name="Wang X."/>
            <person name="Wei L."/>
            <person name="Li C."/>
            <person name="Ma Q."/>
            <person name="Ju M."/>
            <person name="Zhao R."/>
            <person name="Li G."/>
            <person name="Mu C."/>
            <person name="Tian Q."/>
            <person name="Mei H."/>
            <person name="Zhang T."/>
            <person name="Gao T."/>
            <person name="Zhang H."/>
        </authorList>
    </citation>
    <scope>NUCLEOTIDE SEQUENCE</scope>
    <source>
        <strain evidence="2">G01</strain>
    </source>
</reference>
<protein>
    <submittedName>
        <fullName evidence="2">Uncharacterized protein</fullName>
    </submittedName>
</protein>
<dbReference type="PANTHER" id="PTHR33240:SF15">
    <property type="entry name" value="GAG-PRO-LIKE PROTEIN"/>
    <property type="match status" value="1"/>
</dbReference>
<feature type="compositionally biased region" description="Basic and acidic residues" evidence="1">
    <location>
        <begin position="151"/>
        <end position="170"/>
    </location>
</feature>
<evidence type="ECO:0000313" key="2">
    <source>
        <dbReference type="EMBL" id="KAL0295276.1"/>
    </source>
</evidence>
<organism evidence="2">
    <name type="scientific">Sesamum angustifolium</name>
    <dbReference type="NCBI Taxonomy" id="2727405"/>
    <lineage>
        <taxon>Eukaryota</taxon>
        <taxon>Viridiplantae</taxon>
        <taxon>Streptophyta</taxon>
        <taxon>Embryophyta</taxon>
        <taxon>Tracheophyta</taxon>
        <taxon>Spermatophyta</taxon>
        <taxon>Magnoliopsida</taxon>
        <taxon>eudicotyledons</taxon>
        <taxon>Gunneridae</taxon>
        <taxon>Pentapetalae</taxon>
        <taxon>asterids</taxon>
        <taxon>lamiids</taxon>
        <taxon>Lamiales</taxon>
        <taxon>Pedaliaceae</taxon>
        <taxon>Sesamum</taxon>
    </lineage>
</organism>
<dbReference type="AlphaFoldDB" id="A0AAW2JKU6"/>
<reference evidence="2" key="1">
    <citation type="submission" date="2020-06" db="EMBL/GenBank/DDBJ databases">
        <authorList>
            <person name="Li T."/>
            <person name="Hu X."/>
            <person name="Zhang T."/>
            <person name="Song X."/>
            <person name="Zhang H."/>
            <person name="Dai N."/>
            <person name="Sheng W."/>
            <person name="Hou X."/>
            <person name="Wei L."/>
        </authorList>
    </citation>
    <scope>NUCLEOTIDE SEQUENCE</scope>
    <source>
        <strain evidence="2">G01</strain>
        <tissue evidence="2">Leaf</tissue>
    </source>
</reference>
<accession>A0AAW2JKU6</accession>
<dbReference type="EMBL" id="JACGWK010000730">
    <property type="protein sequence ID" value="KAL0295276.1"/>
    <property type="molecule type" value="Genomic_DNA"/>
</dbReference>
<proteinExistence type="predicted"/>
<sequence length="170" mass="19376">MCPSTEEHLIRFLKKNQEVFVWTMTDLHRISPDVITHRLSVNPEMIEPLREVKLPFSLGSYPKRSTKIVKFLVVKTPSAYNIILGRPSLNLFQAITSTFHMKLKSPTPDGVGEVVGDERMARECYVNTLKRSREKLGGTSDQKGKRKITNMKHEIRDALEEPLGKAGDEK</sequence>
<evidence type="ECO:0000256" key="1">
    <source>
        <dbReference type="SAM" id="MobiDB-lite"/>
    </source>
</evidence>
<name>A0AAW2JKU6_9LAMI</name>
<comment type="caution">
    <text evidence="2">The sequence shown here is derived from an EMBL/GenBank/DDBJ whole genome shotgun (WGS) entry which is preliminary data.</text>
</comment>
<gene>
    <name evidence="2" type="ORF">Sangu_2511000</name>
</gene>